<dbReference type="InterPro" id="IPR050468">
    <property type="entry name" value="Cuticle_Struct_Prot"/>
</dbReference>
<proteinExistence type="predicted"/>
<comment type="caution">
    <text evidence="4">The sequence shown here is derived from an EMBL/GenBank/DDBJ whole genome shotgun (WGS) entry which is preliminary data.</text>
</comment>
<evidence type="ECO:0000313" key="5">
    <source>
        <dbReference type="Proteomes" id="UP000786811"/>
    </source>
</evidence>
<dbReference type="GO" id="GO:0008010">
    <property type="term" value="F:structural constituent of chitin-based larval cuticle"/>
    <property type="evidence" value="ECO:0007669"/>
    <property type="project" value="TreeGrafter"/>
</dbReference>
<feature type="region of interest" description="Disordered" evidence="2">
    <location>
        <begin position="459"/>
        <end position="489"/>
    </location>
</feature>
<organism evidence="4 5">
    <name type="scientific">Cotesia congregata</name>
    <name type="common">Parasitoid wasp</name>
    <name type="synonym">Apanteles congregatus</name>
    <dbReference type="NCBI Taxonomy" id="51543"/>
    <lineage>
        <taxon>Eukaryota</taxon>
        <taxon>Metazoa</taxon>
        <taxon>Ecdysozoa</taxon>
        <taxon>Arthropoda</taxon>
        <taxon>Hexapoda</taxon>
        <taxon>Insecta</taxon>
        <taxon>Pterygota</taxon>
        <taxon>Neoptera</taxon>
        <taxon>Endopterygota</taxon>
        <taxon>Hymenoptera</taxon>
        <taxon>Apocrita</taxon>
        <taxon>Ichneumonoidea</taxon>
        <taxon>Braconidae</taxon>
        <taxon>Microgastrinae</taxon>
        <taxon>Cotesia</taxon>
    </lineage>
</organism>
<feature type="transmembrane region" description="Helical" evidence="3">
    <location>
        <begin position="12"/>
        <end position="34"/>
    </location>
</feature>
<dbReference type="PANTHER" id="PTHR10380:SF2">
    <property type="entry name" value="AGAP003037-PA"/>
    <property type="match status" value="1"/>
</dbReference>
<feature type="region of interest" description="Disordered" evidence="2">
    <location>
        <begin position="292"/>
        <end position="323"/>
    </location>
</feature>
<dbReference type="AlphaFoldDB" id="A0A8J2EIX0"/>
<feature type="region of interest" description="Disordered" evidence="2">
    <location>
        <begin position="66"/>
        <end position="109"/>
    </location>
</feature>
<protein>
    <submittedName>
        <fullName evidence="4">Uncharacterized protein</fullName>
    </submittedName>
</protein>
<dbReference type="OrthoDB" id="7222477at2759"/>
<keyword evidence="3" id="KW-0812">Transmembrane</keyword>
<evidence type="ECO:0000256" key="3">
    <source>
        <dbReference type="SAM" id="Phobius"/>
    </source>
</evidence>
<keyword evidence="3" id="KW-0472">Membrane</keyword>
<dbReference type="PRINTS" id="PR00947">
    <property type="entry name" value="CUTICLE"/>
</dbReference>
<keyword evidence="5" id="KW-1185">Reference proteome</keyword>
<dbReference type="PANTHER" id="PTHR10380">
    <property type="entry name" value="CUTICLE PROTEIN"/>
    <property type="match status" value="1"/>
</dbReference>
<evidence type="ECO:0000313" key="4">
    <source>
        <dbReference type="EMBL" id="CAG5074007.1"/>
    </source>
</evidence>
<gene>
    <name evidence="4" type="ORF">HICCMSTLAB_LOCUS779</name>
</gene>
<evidence type="ECO:0000256" key="2">
    <source>
        <dbReference type="SAM" id="MobiDB-lite"/>
    </source>
</evidence>
<dbReference type="EMBL" id="CAJNRD030001114">
    <property type="protein sequence ID" value="CAG5074007.1"/>
    <property type="molecule type" value="Genomic_DNA"/>
</dbReference>
<dbReference type="InterPro" id="IPR000618">
    <property type="entry name" value="Insect_cuticle"/>
</dbReference>
<keyword evidence="1" id="KW-0193">Cuticle</keyword>
<feature type="compositionally biased region" description="Polar residues" evidence="2">
    <location>
        <begin position="211"/>
        <end position="221"/>
    </location>
</feature>
<sequence length="570" mass="64491">MSNDTHFSFLRAGWILALPVMITEVYLTITLVYARRVQLRPQAAVPQIYYEDEDARVSAAEEVDIEDGEGYLSQRQQQEYQPRTRALPSPRSKDISSPSKLPPVQTIRNYNKVNDDGSFTFGYEAADGSFKEETRGTDCVVRGKYGYIDPDGNRREFEYVSGNPCDPNAPKEEDDELPSKQEPDEVGGPANYPLIRPRPVPQNYPRKSTARPPTTIFQSELNLEDEEASQELKANDEPAIRPTYRPKPRPNYLQVSQVQGESLSYESPNAVTQSASTTASPVYRVTSPAPRYHSLASPTTSRHVPTPSYQALESTSPRPQSTVAITPRPHVLQIASQYVSPTSTERPGVVYARQRSTTANSLIPSPSSNDVHLNFAAELERYVKTVPVTNRPVTKVSSVKAEPIYQSELVYDPSSGQYNTQLYQSLPQNLGDYRVNHKLQPYVAQQEVQAHAVLQQQQRHQQLQQQRQQYQAQQAQQAPRPTPRSQPQETIYRQQQTDQLLQSQQLFAQQQQRQQQQQQPEPKYQYLASQRDPNSYYYAVAPSQNQRDAPLSLSQIDQFLRGSTAGFQLA</sequence>
<accession>A0A8J2EIX0</accession>
<dbReference type="Proteomes" id="UP000786811">
    <property type="component" value="Unassembled WGS sequence"/>
</dbReference>
<feature type="compositionally biased region" description="Low complexity" evidence="2">
    <location>
        <begin position="459"/>
        <end position="478"/>
    </location>
</feature>
<feature type="region of interest" description="Disordered" evidence="2">
    <location>
        <begin position="142"/>
        <end position="261"/>
    </location>
</feature>
<dbReference type="GO" id="GO:0062129">
    <property type="term" value="C:chitin-based extracellular matrix"/>
    <property type="evidence" value="ECO:0007669"/>
    <property type="project" value="TreeGrafter"/>
</dbReference>
<dbReference type="PROSITE" id="PS51155">
    <property type="entry name" value="CHIT_BIND_RR_2"/>
    <property type="match status" value="1"/>
</dbReference>
<keyword evidence="3" id="KW-1133">Transmembrane helix</keyword>
<dbReference type="Pfam" id="PF00379">
    <property type="entry name" value="Chitin_bind_4"/>
    <property type="match status" value="1"/>
</dbReference>
<evidence type="ECO:0000256" key="1">
    <source>
        <dbReference type="PROSITE-ProRule" id="PRU00497"/>
    </source>
</evidence>
<reference evidence="4" key="1">
    <citation type="submission" date="2021-04" db="EMBL/GenBank/DDBJ databases">
        <authorList>
            <person name="Chebbi M.A.C M."/>
        </authorList>
    </citation>
    <scope>NUCLEOTIDE SEQUENCE</scope>
</reference>
<name>A0A8J2EIX0_COTCN</name>
<feature type="compositionally biased region" description="Polar residues" evidence="2">
    <location>
        <begin position="296"/>
        <end position="323"/>
    </location>
</feature>